<reference evidence="1" key="1">
    <citation type="submission" date="2019-02" db="EMBL/GenBank/DDBJ databases">
        <authorList>
            <consortium name="Genoscope - CEA"/>
            <person name="William W."/>
        </authorList>
    </citation>
    <scope>NUCLEOTIDE SEQUENCE [LARGE SCALE GENOMIC DNA]</scope>
    <source>
        <strain evidence="1">YSy11</strain>
    </source>
</reference>
<dbReference type="AlphaFoldDB" id="A0A653E6K1"/>
<accession>A0A653E6K1</accession>
<name>A0A653E6K1_9PSED</name>
<proteinExistence type="predicted"/>
<dbReference type="RefSeq" id="WP_150548800.1">
    <property type="nucleotide sequence ID" value="NZ_LR215729.2"/>
</dbReference>
<sequence length="125" mass="13344">MAFYDDMATVALDLISEFGQAARFDDVIPGAYDPITGETSGDLPITQPCQLILLDYTLQESGAKYAEGTQVLTGDKKILIAAKGLSWAPALTTTITADGAIWRAVNIKVSNPAGTPLVYEIHGRK</sequence>
<evidence type="ECO:0000313" key="1">
    <source>
        <dbReference type="EMBL" id="VEV98238.1"/>
    </source>
</evidence>
<organism evidence="1">
    <name type="scientific">Pseudomonas marincola</name>
    <dbReference type="NCBI Taxonomy" id="437900"/>
    <lineage>
        <taxon>Bacteria</taxon>
        <taxon>Pseudomonadati</taxon>
        <taxon>Pseudomonadota</taxon>
        <taxon>Gammaproteobacteria</taxon>
        <taxon>Pseudomonadales</taxon>
        <taxon>Pseudomonadaceae</taxon>
        <taxon>Pseudomonas</taxon>
    </lineage>
</organism>
<dbReference type="EMBL" id="LR215729">
    <property type="protein sequence ID" value="VEV98238.1"/>
    <property type="molecule type" value="Genomic_DNA"/>
</dbReference>
<protein>
    <submittedName>
        <fullName evidence="1">Uncharacterized protein</fullName>
    </submittedName>
</protein>
<gene>
    <name evidence="1" type="ORF">PMYSY11_3194</name>
</gene>